<feature type="compositionally biased region" description="Low complexity" evidence="4">
    <location>
        <begin position="1811"/>
        <end position="1829"/>
    </location>
</feature>
<evidence type="ECO:0000313" key="8">
    <source>
        <dbReference type="EMBL" id="PRW21026.1"/>
    </source>
</evidence>
<protein>
    <submittedName>
        <fullName evidence="8">Ligase</fullName>
    </submittedName>
</protein>
<dbReference type="OrthoDB" id="77835at2759"/>
<dbReference type="InterPro" id="IPR036770">
    <property type="entry name" value="Ankyrin_rpt-contain_sf"/>
</dbReference>
<dbReference type="GO" id="GO:0003677">
    <property type="term" value="F:DNA binding"/>
    <property type="evidence" value="ECO:0007669"/>
    <property type="project" value="InterPro"/>
</dbReference>
<dbReference type="Gene3D" id="3.10.20.70">
    <property type="entry name" value="Glutamine synthetase, N-terminal domain"/>
    <property type="match status" value="1"/>
</dbReference>
<keyword evidence="9" id="KW-1185">Reference proteome</keyword>
<feature type="transmembrane region" description="Helical" evidence="5">
    <location>
        <begin position="2075"/>
        <end position="2094"/>
    </location>
</feature>
<dbReference type="InterPro" id="IPR036651">
    <property type="entry name" value="Gln_synt_N_sf"/>
</dbReference>
<evidence type="ECO:0000259" key="6">
    <source>
        <dbReference type="PROSITE" id="PS51141"/>
    </source>
</evidence>
<feature type="compositionally biased region" description="Low complexity" evidence="4">
    <location>
        <begin position="702"/>
        <end position="714"/>
    </location>
</feature>
<feature type="region of interest" description="Disordered" evidence="4">
    <location>
        <begin position="867"/>
        <end position="889"/>
    </location>
</feature>
<dbReference type="SUPFAM" id="SSF54368">
    <property type="entry name" value="Glutamine synthetase, N-terminal domain"/>
    <property type="match status" value="1"/>
</dbReference>
<reference evidence="8 9" key="1">
    <citation type="journal article" date="2018" name="Plant J.">
        <title>Genome sequences of Chlorella sorokiniana UTEX 1602 and Micractinium conductrix SAG 241.80: implications to maltose excretion by a green alga.</title>
        <authorList>
            <person name="Arriola M.B."/>
            <person name="Velmurugan N."/>
            <person name="Zhang Y."/>
            <person name="Plunkett M.H."/>
            <person name="Hondzo H."/>
            <person name="Barney B.M."/>
        </authorList>
    </citation>
    <scope>NUCLEOTIDE SEQUENCE [LARGE SCALE GENOMIC DNA]</scope>
    <source>
        <strain evidence="9">UTEX 1602</strain>
    </source>
</reference>
<feature type="region of interest" description="Disordered" evidence="4">
    <location>
        <begin position="523"/>
        <end position="561"/>
    </location>
</feature>
<dbReference type="SMART" id="SM01230">
    <property type="entry name" value="Gln-synt_C"/>
    <property type="match status" value="1"/>
</dbReference>
<dbReference type="PANTHER" id="PTHR43785">
    <property type="entry name" value="GAMMA-GLUTAMYLPUTRESCINE SYNTHETASE"/>
    <property type="match status" value="1"/>
</dbReference>
<dbReference type="EMBL" id="LHPG02000020">
    <property type="protein sequence ID" value="PRW21026.1"/>
    <property type="molecule type" value="Genomic_DNA"/>
</dbReference>
<organism evidence="8 9">
    <name type="scientific">Chlorella sorokiniana</name>
    <name type="common">Freshwater green alga</name>
    <dbReference type="NCBI Taxonomy" id="3076"/>
    <lineage>
        <taxon>Eukaryota</taxon>
        <taxon>Viridiplantae</taxon>
        <taxon>Chlorophyta</taxon>
        <taxon>core chlorophytes</taxon>
        <taxon>Trebouxiophyceae</taxon>
        <taxon>Chlorellales</taxon>
        <taxon>Chlorellaceae</taxon>
        <taxon>Chlorella clade</taxon>
        <taxon>Chlorella</taxon>
    </lineage>
</organism>
<feature type="region of interest" description="Disordered" evidence="4">
    <location>
        <begin position="1427"/>
        <end position="1453"/>
    </location>
</feature>
<feature type="region of interest" description="Disordered" evidence="4">
    <location>
        <begin position="1810"/>
        <end position="1879"/>
    </location>
</feature>
<feature type="compositionally biased region" description="Pro residues" evidence="4">
    <location>
        <begin position="530"/>
        <end position="540"/>
    </location>
</feature>
<feature type="compositionally biased region" description="Acidic residues" evidence="4">
    <location>
        <begin position="1864"/>
        <end position="1877"/>
    </location>
</feature>
<dbReference type="PROSITE" id="PS51141">
    <property type="entry name" value="ZF_SBP"/>
    <property type="match status" value="1"/>
</dbReference>
<dbReference type="Pfam" id="PF00120">
    <property type="entry name" value="Gln-synt_C"/>
    <property type="match status" value="2"/>
</dbReference>
<feature type="region of interest" description="Disordered" evidence="4">
    <location>
        <begin position="1752"/>
        <end position="1775"/>
    </location>
</feature>
<proteinExistence type="inferred from homology"/>
<feature type="compositionally biased region" description="Low complexity" evidence="4">
    <location>
        <begin position="1433"/>
        <end position="1453"/>
    </location>
</feature>
<feature type="domain" description="SBP-type" evidence="6">
    <location>
        <begin position="616"/>
        <end position="691"/>
    </location>
</feature>
<accession>A0A2P6TEF9</accession>
<evidence type="ECO:0000256" key="3">
    <source>
        <dbReference type="RuleBase" id="RU000384"/>
    </source>
</evidence>
<evidence type="ECO:0000256" key="5">
    <source>
        <dbReference type="SAM" id="Phobius"/>
    </source>
</evidence>
<comment type="caution">
    <text evidence="8">The sequence shown here is derived from an EMBL/GenBank/DDBJ whole genome shotgun (WGS) entry which is preliminary data.</text>
</comment>
<dbReference type="InterPro" id="IPR008146">
    <property type="entry name" value="Gln_synth_cat_dom"/>
</dbReference>
<dbReference type="Gene3D" id="4.10.1100.10">
    <property type="entry name" value="Transcription factor, SBP-box domain"/>
    <property type="match status" value="1"/>
</dbReference>
<dbReference type="SUPFAM" id="SSF55931">
    <property type="entry name" value="Glutamine synthetase/guanido kinase"/>
    <property type="match status" value="1"/>
</dbReference>
<sequence length="2141" mass="218005">MATDWSDVLRPSVQYVRLLFCDASGMRRCRVIPRSKLEAVSQQGLGYAWASFWLPAWGDCCISDPAASPVGEMRLVPDMAATRTLPWMPSHATSLATLSYAPGQPWEFCPRSALQRVLAQAQEQHGLTVQLGYELEFYLLHKPDRQQLLDKHAAMAAEAALGRPPGGSIARPPVLPLPFDSHNYSGAGGFEGAATVLSEMCATLTALGSKVDQLHCESGPGQFELALSHAPALQAADGLLFALEAVSAVAAKHELVASFLPKLFNGEAASGRHCHFSVWRGDTNLFAHEAAPAPAAAGAAAPPPGEGEAAVRGLDPDGEAFLAGVLRHLPALMVFTTPAPNSYRRLAPHCWSGAYQCFGPQNREAPLRLCSTPGNPAAANCELKTSDGTANPHLAAAALIVAGLLGVRQQLRLPPACALDPGTLTEEQRAAAGIARLPASLAEATAAFEADAGAAACPSWAALLPPTMEGQQQHPPLDSNAAAATAAAPALPQLPPAPGLMLQPAAQLHVPWTLDQFVWDPSALTAASGGPPPPLPPLPPAVGGGDENTGRTSDGASASGPASAAAAAAGAAPSAASVHADQAGSALAAALAVGQPLPEWPESPPPPPSPPPGGKPAFCQVCHEGVSGLKDYYARYKICPAHCVMPGIVKDGRVLRFCQQCGRFQPIEDFDESKRTCRRKLERHNSRRRNLTKVRAAGGGSATTSTRTTSAVTARKPKPKRAWAATPGPVSDAPPEQLLKQEQQQEQPAEQQQQQQQQQPAGQPLPPEVARALGLPVAGGDSGEAAAAAAAAGPAAAAPAEAAAGEGEAQQAVPMELDELLSALNVQPQTQQGSPAAAAPLVLPSPVAGAGGLLGLEASPMLASPVLPGLSGSPGSAGGGKRLRPPPTVPAGVAAQLQQRQPAAAGAAPGRAVAGTEFDSLIADLLGSGPPNASNAWLADVLLAPSDTAQPGGTAPPIILPSALAPQQQQQPQQGVLPALSGFPLPSLMPADDSLATTAASGGASQAPGAAVKAEPAFEVPGPTVAMPALPPFPVQDLDISGLQAAPLQMQPPPLGAPTAPAQQLVPQLFGAAAPPLQLPPLPSQFGGSVPQGPLPPPASLEQALAIMGQQPTAMIPLFQPPDMQPPHVQLSLKLFGVTPEALPPELRSELQSLLGSPMLEGYLRPGCTHLTLEALLQDEQQLAALHRMGVAGAVQHLLQTTTGLGCLLRRAPVLVQLGDELAVVAEGKVQRVLKLSACEGVLPRISSIRPLVLRASSSSGAIDKCPDAANPEDAACQQAIAGQQSSSGERILVRGSTLLGEHCRLLVRSGGTYPLVEILATSGPLGAPRRAMTTAGTAGGSSVFAQEDEWLEIRLPEVQEGLYTVEAQRGGLLGCSCTLLALQDERAVAELRQLEVNCAGFTDVDAFLRSIALVLRHRQLLAAQAGGDEQDSSFADDSSAAEAADGGLDSDGTGDAAAPLAQLAARAARAGVAAAASRGWPSVAALLLPSITADGSPAADAVRAINALCQPGSPLLFLATASRSVPLLQVLTGWGHQQGYTWAIAAPAGPSALTPLHLAAAARDGPLVKALFEMDPASARSAWLAAKTSDGLTPAAFAALAKQRQAAAAAGAAAKPAAVAAPLPAAASSVAAAAAPAAASASSAGQQSNGHLLPSSAPLAAATIPLLIKPAEPPSPGRPKSPNGVAVSEAEHSVSSISSGASYSQLAALATGLSGRLGSGTFVLSPTAALAPAPSLPATFVDASGEVRSCSGEARTLSPPTPEVSPRLSGEAPAAAAPAAEGGCKALVVAAPTTAATLAVRAGPAVVGRSASGDAEESGASSPTSSGSRSDEDSSQASESGSPLRMSESPVLLKPGSPAGPEAEPDGDSLVPEEEALERVSSGSAKARLSCRWGEAEAVAAVECDCCSCGGWEGPAKGLGSAANRTIVPCWVDRGAVLADHESGCADVLDAVRSRLGAEGQAEVEALIADLSRDDAAGAAALVAAAVDGVLLAFGDRPDLEEEFQKGQLMILMLHTRLNPLHCNRHPHMLAAVHAVHTRLVRPALRAAALLLGHGGGNAALSDATATQQLCATYLPVMQLGLGLLLPCCLVYRHERALRRRFLAARRMRMDPLFVRRELGTALLAVAIQLAALVTLEYGR</sequence>
<dbReference type="PANTHER" id="PTHR43785:SF2">
    <property type="entry name" value="TYPE-1 GLUTAMINE SYNTHETASE 1"/>
    <property type="match status" value="1"/>
</dbReference>
<dbReference type="GO" id="GO:0005634">
    <property type="term" value="C:nucleus"/>
    <property type="evidence" value="ECO:0007669"/>
    <property type="project" value="InterPro"/>
</dbReference>
<keyword evidence="5" id="KW-1133">Transmembrane helix</keyword>
<gene>
    <name evidence="8" type="ORF">C2E21_8448</name>
</gene>
<dbReference type="InterPro" id="IPR036893">
    <property type="entry name" value="SBP_sf"/>
</dbReference>
<feature type="compositionally biased region" description="Basic residues" evidence="4">
    <location>
        <begin position="681"/>
        <end position="692"/>
    </location>
</feature>
<name>A0A2P6TEF9_CHLSO</name>
<feature type="domain" description="GS catalytic" evidence="7">
    <location>
        <begin position="110"/>
        <end position="415"/>
    </location>
</feature>
<feature type="transmembrane region" description="Helical" evidence="5">
    <location>
        <begin position="2115"/>
        <end position="2137"/>
    </location>
</feature>
<evidence type="ECO:0000256" key="2">
    <source>
        <dbReference type="PROSITE-ProRule" id="PRU01331"/>
    </source>
</evidence>
<evidence type="ECO:0000256" key="1">
    <source>
        <dbReference type="ARBA" id="ARBA00022598"/>
    </source>
</evidence>
<dbReference type="SUPFAM" id="SSF103612">
    <property type="entry name" value="SBT domain"/>
    <property type="match status" value="1"/>
</dbReference>
<keyword evidence="5" id="KW-0472">Membrane</keyword>
<keyword evidence="1 8" id="KW-0436">Ligase</keyword>
<dbReference type="InterPro" id="IPR014746">
    <property type="entry name" value="Gln_synth/guanido_kin_cat_dom"/>
</dbReference>
<dbReference type="STRING" id="3076.A0A2P6TEF9"/>
<dbReference type="SUPFAM" id="SSF48403">
    <property type="entry name" value="Ankyrin repeat"/>
    <property type="match status" value="1"/>
</dbReference>
<feature type="region of interest" description="Disordered" evidence="4">
    <location>
        <begin position="681"/>
        <end position="768"/>
    </location>
</feature>
<evidence type="ECO:0000259" key="7">
    <source>
        <dbReference type="PROSITE" id="PS51987"/>
    </source>
</evidence>
<feature type="compositionally biased region" description="Low complexity" evidence="4">
    <location>
        <begin position="722"/>
        <end position="762"/>
    </location>
</feature>
<dbReference type="Pfam" id="PF03110">
    <property type="entry name" value="SBP"/>
    <property type="match status" value="1"/>
</dbReference>
<evidence type="ECO:0000313" key="9">
    <source>
        <dbReference type="Proteomes" id="UP000239899"/>
    </source>
</evidence>
<dbReference type="Proteomes" id="UP000239899">
    <property type="component" value="Unassembled WGS sequence"/>
</dbReference>
<dbReference type="GO" id="GO:0004356">
    <property type="term" value="F:glutamine synthetase activity"/>
    <property type="evidence" value="ECO:0007669"/>
    <property type="project" value="InterPro"/>
</dbReference>
<dbReference type="PROSITE" id="PS51987">
    <property type="entry name" value="GS_CATALYTIC"/>
    <property type="match status" value="1"/>
</dbReference>
<dbReference type="InterPro" id="IPR004333">
    <property type="entry name" value="SBP_dom"/>
</dbReference>
<feature type="region of interest" description="Disordered" evidence="4">
    <location>
        <begin position="1670"/>
        <end position="1690"/>
    </location>
</feature>
<evidence type="ECO:0000256" key="4">
    <source>
        <dbReference type="SAM" id="MobiDB-lite"/>
    </source>
</evidence>
<comment type="similarity">
    <text evidence="2 3">Belongs to the glutamine synthetase family.</text>
</comment>
<dbReference type="Gene3D" id="3.30.590.10">
    <property type="entry name" value="Glutamine synthetase/guanido kinase, catalytic domain"/>
    <property type="match status" value="1"/>
</dbReference>
<keyword evidence="5" id="KW-0812">Transmembrane</keyword>
<dbReference type="GO" id="GO:0006542">
    <property type="term" value="P:glutamine biosynthetic process"/>
    <property type="evidence" value="ECO:0007669"/>
    <property type="project" value="InterPro"/>
</dbReference>